<dbReference type="PANTHER" id="PTHR13593">
    <property type="match status" value="1"/>
</dbReference>
<reference evidence="1" key="1">
    <citation type="submission" date="2019-08" db="EMBL/GenBank/DDBJ databases">
        <title>The improved chromosome-level genome for the pearl oyster Pinctada fucata martensii using PacBio sequencing and Hi-C.</title>
        <authorList>
            <person name="Zheng Z."/>
        </authorList>
    </citation>
    <scope>NUCLEOTIDE SEQUENCE</scope>
    <source>
        <strain evidence="1">ZZ-2019</strain>
        <tissue evidence="1">Adductor muscle</tissue>
    </source>
</reference>
<dbReference type="SUPFAM" id="SSF51695">
    <property type="entry name" value="PLC-like phosphodiesterases"/>
    <property type="match status" value="1"/>
</dbReference>
<dbReference type="GO" id="GO:0006629">
    <property type="term" value="P:lipid metabolic process"/>
    <property type="evidence" value="ECO:0007669"/>
    <property type="project" value="InterPro"/>
</dbReference>
<dbReference type="GO" id="GO:0008081">
    <property type="term" value="F:phosphoric diester hydrolase activity"/>
    <property type="evidence" value="ECO:0007669"/>
    <property type="project" value="InterPro"/>
</dbReference>
<gene>
    <name evidence="1" type="ORF">FSP39_004891</name>
</gene>
<sequence>MLDRETLQTSSWMGDLPTSLTKVPLSCLAIPGSHDSGTFCLHPEEGVAVDQSDAIRRIVTCCCGLGKSVIHKWSQTQTLDFIGQLDKGVRYLDLRVCGKPESADLYFVHGLYGQRVSDGLRDIERFLHLHPQEIILLDFNHFYNMTPDDHTILLNEIKDIFGAKLAEYNPYLSLWKLTLEHFWRTPQRLIIFYHNPMWNSVNFTWPSELIPSPWANVSSTSSLVQFHEHNYFGHTRSDNGAFYVWQGVLTPSTATVAGHLFSSVKDRLAHKATRAFLSWLGDKVPSHIGINICISDFVEDEDFTTEVILLNNKVQYREIRL</sequence>
<evidence type="ECO:0008006" key="3">
    <source>
        <dbReference type="Google" id="ProtNLM"/>
    </source>
</evidence>
<dbReference type="EMBL" id="VSWD01000005">
    <property type="protein sequence ID" value="KAK3101616.1"/>
    <property type="molecule type" value="Genomic_DNA"/>
</dbReference>
<keyword evidence="2" id="KW-1185">Reference proteome</keyword>
<dbReference type="InterPro" id="IPR051057">
    <property type="entry name" value="PI-PLC_domain"/>
</dbReference>
<evidence type="ECO:0000313" key="2">
    <source>
        <dbReference type="Proteomes" id="UP001186944"/>
    </source>
</evidence>
<evidence type="ECO:0000313" key="1">
    <source>
        <dbReference type="EMBL" id="KAK3101616.1"/>
    </source>
</evidence>
<dbReference type="InterPro" id="IPR042158">
    <property type="entry name" value="PLCXD1/2/3"/>
</dbReference>
<dbReference type="AlphaFoldDB" id="A0AA88YPX1"/>
<dbReference type="Proteomes" id="UP001186944">
    <property type="component" value="Unassembled WGS sequence"/>
</dbReference>
<comment type="caution">
    <text evidence="1">The sequence shown here is derived from an EMBL/GenBank/DDBJ whole genome shotgun (WGS) entry which is preliminary data.</text>
</comment>
<organism evidence="1 2">
    <name type="scientific">Pinctada imbricata</name>
    <name type="common">Atlantic pearl-oyster</name>
    <name type="synonym">Pinctada martensii</name>
    <dbReference type="NCBI Taxonomy" id="66713"/>
    <lineage>
        <taxon>Eukaryota</taxon>
        <taxon>Metazoa</taxon>
        <taxon>Spiralia</taxon>
        <taxon>Lophotrochozoa</taxon>
        <taxon>Mollusca</taxon>
        <taxon>Bivalvia</taxon>
        <taxon>Autobranchia</taxon>
        <taxon>Pteriomorphia</taxon>
        <taxon>Pterioida</taxon>
        <taxon>Pterioidea</taxon>
        <taxon>Pteriidae</taxon>
        <taxon>Pinctada</taxon>
    </lineage>
</organism>
<dbReference type="PANTHER" id="PTHR13593:SF113">
    <property type="entry name" value="SI:DKEY-266F7.9"/>
    <property type="match status" value="1"/>
</dbReference>
<dbReference type="CDD" id="cd08616">
    <property type="entry name" value="PI-PLCXD1c"/>
    <property type="match status" value="1"/>
</dbReference>
<proteinExistence type="predicted"/>
<dbReference type="InterPro" id="IPR017946">
    <property type="entry name" value="PLC-like_Pdiesterase_TIM-brl"/>
</dbReference>
<name>A0AA88YPX1_PINIB</name>
<dbReference type="PROSITE" id="PS50007">
    <property type="entry name" value="PIPLC_X_DOMAIN"/>
    <property type="match status" value="1"/>
</dbReference>
<accession>A0AA88YPX1</accession>
<dbReference type="Gene3D" id="3.20.20.190">
    <property type="entry name" value="Phosphatidylinositol (PI) phosphodiesterase"/>
    <property type="match status" value="1"/>
</dbReference>
<protein>
    <recommendedName>
        <fullName evidence="3">Phosphatidylinositol-specific phospholipase C X domain-containing protein</fullName>
    </recommendedName>
</protein>